<keyword evidence="4" id="KW-0808">Transferase</keyword>
<dbReference type="SMART" id="SM00852">
    <property type="entry name" value="MoCF_biosynth"/>
    <property type="match status" value="1"/>
</dbReference>
<evidence type="ECO:0000256" key="4">
    <source>
        <dbReference type="RuleBase" id="RU365090"/>
    </source>
</evidence>
<dbReference type="Pfam" id="PF03453">
    <property type="entry name" value="MoeA_N"/>
    <property type="match status" value="1"/>
</dbReference>
<evidence type="ECO:0000313" key="6">
    <source>
        <dbReference type="EMBL" id="GJD93286.1"/>
    </source>
</evidence>
<dbReference type="SUPFAM" id="SSF63882">
    <property type="entry name" value="MoeA N-terminal region -like"/>
    <property type="match status" value="1"/>
</dbReference>
<evidence type="ECO:0000259" key="5">
    <source>
        <dbReference type="SMART" id="SM00852"/>
    </source>
</evidence>
<dbReference type="Gene3D" id="3.90.105.10">
    <property type="entry name" value="Molybdopterin biosynthesis moea protein, domain 2"/>
    <property type="match status" value="1"/>
</dbReference>
<evidence type="ECO:0000256" key="2">
    <source>
        <dbReference type="ARBA" id="ARBA00010763"/>
    </source>
</evidence>
<comment type="cofactor">
    <cofactor evidence="4">
        <name>Mg(2+)</name>
        <dbReference type="ChEBI" id="CHEBI:18420"/>
    </cofactor>
</comment>
<dbReference type="InterPro" id="IPR001453">
    <property type="entry name" value="MoaB/Mog_dom"/>
</dbReference>
<gene>
    <name evidence="6" type="ORF">OCOJLMKI_0477</name>
</gene>
<keyword evidence="4" id="KW-0501">Molybdenum cofactor biosynthesis</keyword>
<evidence type="ECO:0000256" key="1">
    <source>
        <dbReference type="ARBA" id="ARBA00002901"/>
    </source>
</evidence>
<comment type="catalytic activity">
    <reaction evidence="3">
        <text>adenylyl-molybdopterin + molybdate = Mo-molybdopterin + AMP + H(+)</text>
        <dbReference type="Rhea" id="RHEA:35047"/>
        <dbReference type="ChEBI" id="CHEBI:15378"/>
        <dbReference type="ChEBI" id="CHEBI:36264"/>
        <dbReference type="ChEBI" id="CHEBI:62727"/>
        <dbReference type="ChEBI" id="CHEBI:71302"/>
        <dbReference type="ChEBI" id="CHEBI:456215"/>
        <dbReference type="EC" id="2.10.1.1"/>
    </reaction>
</comment>
<dbReference type="InterPro" id="IPR038987">
    <property type="entry name" value="MoeA-like"/>
</dbReference>
<proteinExistence type="inferred from homology"/>
<dbReference type="InterPro" id="IPR036135">
    <property type="entry name" value="MoeA_linker/N_sf"/>
</dbReference>
<accession>A0ABQ4RR91</accession>
<dbReference type="PANTHER" id="PTHR10192:SF5">
    <property type="entry name" value="GEPHYRIN"/>
    <property type="match status" value="1"/>
</dbReference>
<dbReference type="InterPro" id="IPR036425">
    <property type="entry name" value="MoaB/Mog-like_dom_sf"/>
</dbReference>
<sequence>MSRLSRDLIAGRVWTIAAGMTPRTASAALLPLDEARVRLTAGIVPVATRKVPVWEAVGAVCAEDVLAQADLPGMRVAARDGYAVDFIRMAGASPYAPVLLAQEPAWIEAGEPLPPGADTVLPPEALEAVSGRSQIVADAPEGDGTRAPGGELRRGALVVRAGRRITELSALALAAAGHGDVVVRAPRIALLATGPEGPARAVSHMLAKILTRAGAASADVASVPDDSATIGEALSSAAADAVFMVGGTGFGRTDLSAAALTRAGTLAAHGIALRPCETAGFGEVGGRPVLMLPGRPEAALAACLGLGRPLLDALSGAEPAPLSRAPLLRKISSVIGLSEIVFVRRVSDGLEPLGSAELPLHRLLQVDEAVLVPPDREGYPEGMPVSWMPL</sequence>
<comment type="pathway">
    <text evidence="4">Cofactor biosynthesis; molybdopterin biosynthesis.</text>
</comment>
<evidence type="ECO:0000313" key="7">
    <source>
        <dbReference type="Proteomes" id="UP001055125"/>
    </source>
</evidence>
<name>A0ABQ4RR91_9HYPH</name>
<keyword evidence="7" id="KW-1185">Reference proteome</keyword>
<feature type="domain" description="MoaB/Mog" evidence="5">
    <location>
        <begin position="189"/>
        <end position="313"/>
    </location>
</feature>
<reference evidence="6" key="1">
    <citation type="journal article" date="2021" name="Front. Microbiol.">
        <title>Comprehensive Comparative Genomics and Phenotyping of Methylobacterium Species.</title>
        <authorList>
            <person name="Alessa O."/>
            <person name="Ogura Y."/>
            <person name="Fujitani Y."/>
            <person name="Takami H."/>
            <person name="Hayashi T."/>
            <person name="Sahin N."/>
            <person name="Tani A."/>
        </authorList>
    </citation>
    <scope>NUCLEOTIDE SEQUENCE</scope>
    <source>
        <strain evidence="6">DSM 19015</strain>
    </source>
</reference>
<evidence type="ECO:0000256" key="3">
    <source>
        <dbReference type="ARBA" id="ARBA00047317"/>
    </source>
</evidence>
<reference evidence="6" key="2">
    <citation type="submission" date="2021-08" db="EMBL/GenBank/DDBJ databases">
        <authorList>
            <person name="Tani A."/>
            <person name="Ola A."/>
            <person name="Ogura Y."/>
            <person name="Katsura K."/>
            <person name="Hayashi T."/>
        </authorList>
    </citation>
    <scope>NUCLEOTIDE SEQUENCE</scope>
    <source>
        <strain evidence="6">DSM 19015</strain>
    </source>
</reference>
<dbReference type="Gene3D" id="2.40.340.10">
    <property type="entry name" value="MoeA, C-terminal, domain IV"/>
    <property type="match status" value="1"/>
</dbReference>
<dbReference type="Proteomes" id="UP001055125">
    <property type="component" value="Unassembled WGS sequence"/>
</dbReference>
<keyword evidence="4" id="KW-0500">Molybdenum</keyword>
<comment type="similarity">
    <text evidence="2 4">Belongs to the MoeA family.</text>
</comment>
<dbReference type="Gene3D" id="3.40.980.10">
    <property type="entry name" value="MoaB/Mog-like domain"/>
    <property type="match status" value="1"/>
</dbReference>
<dbReference type="EC" id="2.10.1.1" evidence="4"/>
<dbReference type="InterPro" id="IPR005110">
    <property type="entry name" value="MoeA_linker/N"/>
</dbReference>
<dbReference type="PANTHER" id="PTHR10192">
    <property type="entry name" value="MOLYBDOPTERIN BIOSYNTHESIS PROTEIN"/>
    <property type="match status" value="1"/>
</dbReference>
<dbReference type="Pfam" id="PF00994">
    <property type="entry name" value="MoCF_biosynth"/>
    <property type="match status" value="1"/>
</dbReference>
<dbReference type="InterPro" id="IPR036688">
    <property type="entry name" value="MoeA_C_domain_IV_sf"/>
</dbReference>
<organism evidence="6 7">
    <name type="scientific">Methylobacterium iners</name>
    <dbReference type="NCBI Taxonomy" id="418707"/>
    <lineage>
        <taxon>Bacteria</taxon>
        <taxon>Pseudomonadati</taxon>
        <taxon>Pseudomonadota</taxon>
        <taxon>Alphaproteobacteria</taxon>
        <taxon>Hyphomicrobiales</taxon>
        <taxon>Methylobacteriaceae</taxon>
        <taxon>Methylobacterium</taxon>
    </lineage>
</organism>
<keyword evidence="4" id="KW-0479">Metal-binding</keyword>
<dbReference type="EMBL" id="BPQP01000006">
    <property type="protein sequence ID" value="GJD93286.1"/>
    <property type="molecule type" value="Genomic_DNA"/>
</dbReference>
<comment type="function">
    <text evidence="1 4">Catalyzes the insertion of molybdate into adenylated molybdopterin with the concomitant release of AMP.</text>
</comment>
<keyword evidence="4" id="KW-0460">Magnesium</keyword>
<comment type="caution">
    <text evidence="6">The sequence shown here is derived from an EMBL/GenBank/DDBJ whole genome shotgun (WGS) entry which is preliminary data.</text>
</comment>
<protein>
    <recommendedName>
        <fullName evidence="4">Molybdopterin molybdenumtransferase</fullName>
        <ecNumber evidence="4">2.10.1.1</ecNumber>
    </recommendedName>
</protein>
<dbReference type="SUPFAM" id="SSF53218">
    <property type="entry name" value="Molybdenum cofactor biosynthesis proteins"/>
    <property type="match status" value="1"/>
</dbReference>
<dbReference type="Gene3D" id="2.170.190.11">
    <property type="entry name" value="Molybdopterin biosynthesis moea protein, domain 3"/>
    <property type="match status" value="1"/>
</dbReference>